<protein>
    <submittedName>
        <fullName evidence="1">Uncharacterized protein</fullName>
    </submittedName>
</protein>
<reference evidence="1 2" key="1">
    <citation type="journal article" date="2022" name="New Phytol.">
        <title>Ecological generalism drives hyperdiversity of secondary metabolite gene clusters in xylarialean endophytes.</title>
        <authorList>
            <person name="Franco M.E.E."/>
            <person name="Wisecaver J.H."/>
            <person name="Arnold A.E."/>
            <person name="Ju Y.M."/>
            <person name="Slot J.C."/>
            <person name="Ahrendt S."/>
            <person name="Moore L.P."/>
            <person name="Eastman K.E."/>
            <person name="Scott K."/>
            <person name="Konkel Z."/>
            <person name="Mondo S.J."/>
            <person name="Kuo A."/>
            <person name="Hayes R.D."/>
            <person name="Haridas S."/>
            <person name="Andreopoulos B."/>
            <person name="Riley R."/>
            <person name="LaButti K."/>
            <person name="Pangilinan J."/>
            <person name="Lipzen A."/>
            <person name="Amirebrahimi M."/>
            <person name="Yan J."/>
            <person name="Adam C."/>
            <person name="Keymanesh K."/>
            <person name="Ng V."/>
            <person name="Louie K."/>
            <person name="Northen T."/>
            <person name="Drula E."/>
            <person name="Henrissat B."/>
            <person name="Hsieh H.M."/>
            <person name="Youens-Clark K."/>
            <person name="Lutzoni F."/>
            <person name="Miadlikowska J."/>
            <person name="Eastwood D.C."/>
            <person name="Hamelin R.C."/>
            <person name="Grigoriev I.V."/>
            <person name="U'Ren J.M."/>
        </authorList>
    </citation>
    <scope>NUCLEOTIDE SEQUENCE [LARGE SCALE GENOMIC DNA]</scope>
    <source>
        <strain evidence="1 2">ER1909</strain>
    </source>
</reference>
<sequence>MVSTPEHISLGKRKAEEIAADQIEVDSPEEPSPKKIRVDQTDEVNNPRVLLARKIKYYGDLSAPGEITPSHDNRHRWDFGMEMPKGKPRSTFIGESEEDRRSGSGSVEDPMIIWLGKMPVDAKVKTANEDIVYQAAQKLETITHIYIRCAAQATKFVDRDGKRIPIFNPDVIHFHHGKTAADPHLSLAFGTNADNLVLYGYIHVDLDDDGKPTGFAASRSAENVEDGDDRIFELFVHDDDQQDCAPYCSTHANSQFPLNAFVLDEPCTEDIQYGYQCDKHLYQYRALYEFYKHQESIAVKAYEDAVRFENEKRSAAELMPAYKGLTSTIVARELHAKWFFKDNFCQDHDDHLTTLYRQRNDLVAKMRRCRFHVDRLDEKEFWDCLKATVSALETGPFSYDTDEWDIWGRLIKEGEEKIWKAIEPLQVIKLTPRSDDDCSDGPPQPYRRDPPPGDPEWFSDPPNYSWAQTFVGDAALNNAFPDSFWH</sequence>
<proteinExistence type="predicted"/>
<dbReference type="EMBL" id="MU394358">
    <property type="protein sequence ID" value="KAI6083068.1"/>
    <property type="molecule type" value="Genomic_DNA"/>
</dbReference>
<evidence type="ECO:0000313" key="2">
    <source>
        <dbReference type="Proteomes" id="UP001497680"/>
    </source>
</evidence>
<gene>
    <name evidence="1" type="ORF">F4821DRAFT_263279</name>
</gene>
<organism evidence="1 2">
    <name type="scientific">Hypoxylon rubiginosum</name>
    <dbReference type="NCBI Taxonomy" id="110542"/>
    <lineage>
        <taxon>Eukaryota</taxon>
        <taxon>Fungi</taxon>
        <taxon>Dikarya</taxon>
        <taxon>Ascomycota</taxon>
        <taxon>Pezizomycotina</taxon>
        <taxon>Sordariomycetes</taxon>
        <taxon>Xylariomycetidae</taxon>
        <taxon>Xylariales</taxon>
        <taxon>Hypoxylaceae</taxon>
        <taxon>Hypoxylon</taxon>
    </lineage>
</organism>
<evidence type="ECO:0000313" key="1">
    <source>
        <dbReference type="EMBL" id="KAI6083068.1"/>
    </source>
</evidence>
<name>A0ACC0CRF3_9PEZI</name>
<keyword evidence="2" id="KW-1185">Reference proteome</keyword>
<accession>A0ACC0CRF3</accession>
<dbReference type="Proteomes" id="UP001497680">
    <property type="component" value="Unassembled WGS sequence"/>
</dbReference>
<comment type="caution">
    <text evidence="1">The sequence shown here is derived from an EMBL/GenBank/DDBJ whole genome shotgun (WGS) entry which is preliminary data.</text>
</comment>